<proteinExistence type="predicted"/>
<evidence type="ECO:0000313" key="5">
    <source>
        <dbReference type="Proteomes" id="UP000290189"/>
    </source>
</evidence>
<dbReference type="InterPro" id="IPR001611">
    <property type="entry name" value="Leu-rich_rpt"/>
</dbReference>
<dbReference type="STRING" id="37360.A0A0G4J3I2"/>
<sequence>MLLNWADEPEVVSDPYSVLPVCTGKTIRECTAIHLGGRNITRIDHFERFVNLNVLYLNDNRIQRVDNLESCFRLRELYLNNNRVSTLKTESFAALHYLKRLSLSGNRLKNLLETLPLLKHMTQLDNLDLEGNPLAKELNYRLHVIHHVPTLTVLDHAYVTQEERAQAERLYADLIRNGTVPPEPRRAPVRPALAFGKKKPDWSPDRRGSRAGQQSELSKTIIADAERLKAKRAQERRADLLRQYGDNGEKKYASTDAPPRPRWFLDGVPGQSLDFWDKIETGDDFRKVLDKAFPGDDDRVIRLPELNAVLIGDMGLGRQPDRSQVEKELSSWTKIDPADPDPAMKKSDVVAKFARLTWSPIARARLLALRERLYATAQDLAAQGNESEAAQIVTSAASLEPLLQ</sequence>
<dbReference type="Gene3D" id="3.80.10.10">
    <property type="entry name" value="Ribonuclease Inhibitor"/>
    <property type="match status" value="1"/>
</dbReference>
<dbReference type="OrthoDB" id="1517790at2759"/>
<accession>A0A0G4J3I2</accession>
<keyword evidence="3" id="KW-0496">Mitochondrion</keyword>
<gene>
    <name evidence="2" type="ORF">PBRA_002433</name>
    <name evidence="3" type="ORF">PLBR_LOCUS857</name>
</gene>
<evidence type="ECO:0008006" key="6">
    <source>
        <dbReference type="Google" id="ProtNLM"/>
    </source>
</evidence>
<dbReference type="Pfam" id="PF14580">
    <property type="entry name" value="LRR_9"/>
    <property type="match status" value="1"/>
</dbReference>
<dbReference type="AlphaFoldDB" id="A0A0G4J3I2"/>
<protein>
    <recommendedName>
        <fullName evidence="6">U2A'/phosphoprotein 32 family A C-terminal domain-containing protein</fullName>
    </recommendedName>
</protein>
<dbReference type="Proteomes" id="UP000290189">
    <property type="component" value="Unassembled WGS sequence"/>
</dbReference>
<dbReference type="OMA" id="TIERECF"/>
<dbReference type="SUPFAM" id="SSF52058">
    <property type="entry name" value="L domain-like"/>
    <property type="match status" value="1"/>
</dbReference>
<dbReference type="EMBL" id="CDSF01000122">
    <property type="protein sequence ID" value="CEP02168.1"/>
    <property type="molecule type" value="Genomic_DNA"/>
</dbReference>
<dbReference type="PROSITE" id="PS51450">
    <property type="entry name" value="LRR"/>
    <property type="match status" value="2"/>
</dbReference>
<dbReference type="PANTHER" id="PTHR46759:SF1">
    <property type="entry name" value="LEUCINE-RICH REPEAT-CONTAINING PROTEIN 72"/>
    <property type="match status" value="1"/>
</dbReference>
<evidence type="ECO:0000313" key="3">
    <source>
        <dbReference type="EMBL" id="SPQ93642.1"/>
    </source>
</evidence>
<reference evidence="2 4" key="1">
    <citation type="submission" date="2015-02" db="EMBL/GenBank/DDBJ databases">
        <authorList>
            <person name="Chooi Y.-H."/>
        </authorList>
    </citation>
    <scope>NUCLEOTIDE SEQUENCE [LARGE SCALE GENOMIC DNA]</scope>
    <source>
        <strain evidence="2">E3</strain>
    </source>
</reference>
<keyword evidence="4" id="KW-1185">Reference proteome</keyword>
<dbReference type="PANTHER" id="PTHR46759">
    <property type="entry name" value="LEUCINE-RICH REPEAT-CONTAINING PROTEIN 72"/>
    <property type="match status" value="1"/>
</dbReference>
<feature type="region of interest" description="Disordered" evidence="1">
    <location>
        <begin position="195"/>
        <end position="218"/>
    </location>
</feature>
<evidence type="ECO:0000313" key="4">
    <source>
        <dbReference type="Proteomes" id="UP000039324"/>
    </source>
</evidence>
<organism evidence="2 4">
    <name type="scientific">Plasmodiophora brassicae</name>
    <name type="common">Clubroot disease agent</name>
    <dbReference type="NCBI Taxonomy" id="37360"/>
    <lineage>
        <taxon>Eukaryota</taxon>
        <taxon>Sar</taxon>
        <taxon>Rhizaria</taxon>
        <taxon>Endomyxa</taxon>
        <taxon>Phytomyxea</taxon>
        <taxon>Plasmodiophorida</taxon>
        <taxon>Plasmodiophoridae</taxon>
        <taxon>Plasmodiophora</taxon>
    </lineage>
</organism>
<feature type="compositionally biased region" description="Basic and acidic residues" evidence="1">
    <location>
        <begin position="198"/>
        <end position="208"/>
    </location>
</feature>
<dbReference type="EMBL" id="OVEO01000001">
    <property type="protein sequence ID" value="SPQ93642.1"/>
    <property type="molecule type" value="Genomic_DNA"/>
</dbReference>
<evidence type="ECO:0000256" key="1">
    <source>
        <dbReference type="SAM" id="MobiDB-lite"/>
    </source>
</evidence>
<geneLocation type="mitochondrion" evidence="3"/>
<reference evidence="3 5" key="2">
    <citation type="submission" date="2018-03" db="EMBL/GenBank/DDBJ databases">
        <authorList>
            <person name="Fogelqvist J."/>
        </authorList>
    </citation>
    <scope>NUCLEOTIDE SEQUENCE [LARGE SCALE GENOMIC DNA]</scope>
</reference>
<name>A0A0G4J3I2_PLABS</name>
<dbReference type="InterPro" id="IPR042655">
    <property type="entry name" value="LRC72"/>
</dbReference>
<dbReference type="InterPro" id="IPR032675">
    <property type="entry name" value="LRR_dom_sf"/>
</dbReference>
<dbReference type="SMART" id="SM00365">
    <property type="entry name" value="LRR_SD22"/>
    <property type="match status" value="2"/>
</dbReference>
<evidence type="ECO:0000313" key="2">
    <source>
        <dbReference type="EMBL" id="CEP02168.1"/>
    </source>
</evidence>
<dbReference type="Proteomes" id="UP000039324">
    <property type="component" value="Unassembled WGS sequence"/>
</dbReference>